<keyword evidence="4 14" id="KW-1134">Transmembrane beta strand</keyword>
<evidence type="ECO:0000256" key="12">
    <source>
        <dbReference type="ARBA" id="ARBA00023170"/>
    </source>
</evidence>
<dbReference type="GO" id="GO:0015344">
    <property type="term" value="F:siderophore uptake transmembrane transporter activity"/>
    <property type="evidence" value="ECO:0007669"/>
    <property type="project" value="TreeGrafter"/>
</dbReference>
<organism evidence="20 21">
    <name type="scientific">Castellaniella defragrans</name>
    <name type="common">Alcaligenes defragrans</name>
    <dbReference type="NCBI Taxonomy" id="75697"/>
    <lineage>
        <taxon>Bacteria</taxon>
        <taxon>Pseudomonadati</taxon>
        <taxon>Pseudomonadota</taxon>
        <taxon>Betaproteobacteria</taxon>
        <taxon>Burkholderiales</taxon>
        <taxon>Alcaligenaceae</taxon>
        <taxon>Castellaniella</taxon>
    </lineage>
</organism>
<keyword evidence="8" id="KW-0408">Iron</keyword>
<dbReference type="Gene3D" id="2.170.130.10">
    <property type="entry name" value="TonB-dependent receptor, plug domain"/>
    <property type="match status" value="1"/>
</dbReference>
<keyword evidence="5" id="KW-0410">Iron transport</keyword>
<evidence type="ECO:0000256" key="13">
    <source>
        <dbReference type="ARBA" id="ARBA00023237"/>
    </source>
</evidence>
<dbReference type="EMBL" id="JACHIB010000014">
    <property type="protein sequence ID" value="MBB6084438.1"/>
    <property type="molecule type" value="Genomic_DNA"/>
</dbReference>
<evidence type="ECO:0000313" key="20">
    <source>
        <dbReference type="EMBL" id="MBB6084438.1"/>
    </source>
</evidence>
<dbReference type="NCBIfam" id="TIGR01783">
    <property type="entry name" value="TonB-siderophor"/>
    <property type="match status" value="1"/>
</dbReference>
<keyword evidence="6 14" id="KW-0812">Transmembrane</keyword>
<evidence type="ECO:0000256" key="17">
    <source>
        <dbReference type="SAM" id="MobiDB-lite"/>
    </source>
</evidence>
<comment type="similarity">
    <text evidence="2 14 16">Belongs to the TonB-dependent receptor family.</text>
</comment>
<dbReference type="PANTHER" id="PTHR32552:SF89">
    <property type="entry name" value="CATECHOLATE SIDEROPHORE RECEPTOR FIU"/>
    <property type="match status" value="1"/>
</dbReference>
<evidence type="ECO:0000313" key="21">
    <source>
        <dbReference type="Proteomes" id="UP000541136"/>
    </source>
</evidence>
<dbReference type="PROSITE" id="PS01156">
    <property type="entry name" value="TONB_DEPENDENT_REC_2"/>
    <property type="match status" value="1"/>
</dbReference>
<evidence type="ECO:0000256" key="9">
    <source>
        <dbReference type="ARBA" id="ARBA00023065"/>
    </source>
</evidence>
<evidence type="ECO:0000256" key="15">
    <source>
        <dbReference type="PROSITE-ProRule" id="PRU10144"/>
    </source>
</evidence>
<keyword evidence="9" id="KW-0406">Ion transport</keyword>
<evidence type="ECO:0000256" key="1">
    <source>
        <dbReference type="ARBA" id="ARBA00004571"/>
    </source>
</evidence>
<reference evidence="20 21" key="1">
    <citation type="submission" date="2020-08" db="EMBL/GenBank/DDBJ databases">
        <title>Genomic Encyclopedia of Type Strains, Phase IV (KMG-IV): sequencing the most valuable type-strain genomes for metagenomic binning, comparative biology and taxonomic classification.</title>
        <authorList>
            <person name="Goeker M."/>
        </authorList>
    </citation>
    <scope>NUCLEOTIDE SEQUENCE [LARGE SCALE GENOMIC DNA]</scope>
    <source>
        <strain evidence="20 21">DSM 12141</strain>
    </source>
</reference>
<dbReference type="Pfam" id="PF00593">
    <property type="entry name" value="TonB_dep_Rec_b-barrel"/>
    <property type="match status" value="1"/>
</dbReference>
<evidence type="ECO:0000256" key="8">
    <source>
        <dbReference type="ARBA" id="ARBA00023004"/>
    </source>
</evidence>
<dbReference type="InterPro" id="IPR010105">
    <property type="entry name" value="TonB_sidphr_rcpt"/>
</dbReference>
<keyword evidence="13 14" id="KW-0998">Cell outer membrane</keyword>
<comment type="subcellular location">
    <subcellularLocation>
        <location evidence="1 14">Cell outer membrane</location>
        <topology evidence="1 14">Multi-pass membrane protein</topology>
    </subcellularLocation>
</comment>
<evidence type="ECO:0000256" key="16">
    <source>
        <dbReference type="RuleBase" id="RU003357"/>
    </source>
</evidence>
<evidence type="ECO:0000256" key="2">
    <source>
        <dbReference type="ARBA" id="ARBA00009810"/>
    </source>
</evidence>
<dbReference type="GO" id="GO:0009279">
    <property type="term" value="C:cell outer membrane"/>
    <property type="evidence" value="ECO:0007669"/>
    <property type="project" value="UniProtKB-SubCell"/>
</dbReference>
<keyword evidence="12 20" id="KW-0675">Receptor</keyword>
<evidence type="ECO:0000259" key="19">
    <source>
        <dbReference type="Pfam" id="PF07715"/>
    </source>
</evidence>
<comment type="caution">
    <text evidence="20">The sequence shown here is derived from an EMBL/GenBank/DDBJ whole genome shotgun (WGS) entry which is preliminary data.</text>
</comment>
<keyword evidence="7" id="KW-0732">Signal</keyword>
<protein>
    <submittedName>
        <fullName evidence="20">Catecholate siderophore receptor</fullName>
    </submittedName>
</protein>
<dbReference type="PROSITE" id="PS52016">
    <property type="entry name" value="TONB_DEPENDENT_REC_3"/>
    <property type="match status" value="1"/>
</dbReference>
<dbReference type="Gene3D" id="2.40.170.20">
    <property type="entry name" value="TonB-dependent receptor, beta-barrel domain"/>
    <property type="match status" value="1"/>
</dbReference>
<dbReference type="InterPro" id="IPR036942">
    <property type="entry name" value="Beta-barrel_TonB_sf"/>
</dbReference>
<dbReference type="CDD" id="cd01347">
    <property type="entry name" value="ligand_gated_channel"/>
    <property type="match status" value="1"/>
</dbReference>
<dbReference type="InterPro" id="IPR037066">
    <property type="entry name" value="Plug_dom_sf"/>
</dbReference>
<dbReference type="GO" id="GO:0015891">
    <property type="term" value="P:siderophore transport"/>
    <property type="evidence" value="ECO:0007669"/>
    <property type="project" value="InterPro"/>
</dbReference>
<feature type="short sequence motif" description="TonB C-terminal box" evidence="15">
    <location>
        <begin position="728"/>
        <end position="745"/>
    </location>
</feature>
<keyword evidence="11 14" id="KW-0472">Membrane</keyword>
<feature type="domain" description="TonB-dependent receptor plug" evidence="19">
    <location>
        <begin position="69"/>
        <end position="167"/>
    </location>
</feature>
<accession>A0A7W9WPB9</accession>
<dbReference type="GO" id="GO:0038023">
    <property type="term" value="F:signaling receptor activity"/>
    <property type="evidence" value="ECO:0007669"/>
    <property type="project" value="InterPro"/>
</dbReference>
<keyword evidence="3 14" id="KW-0813">Transport</keyword>
<evidence type="ECO:0000256" key="3">
    <source>
        <dbReference type="ARBA" id="ARBA00022448"/>
    </source>
</evidence>
<dbReference type="InterPro" id="IPR012910">
    <property type="entry name" value="Plug_dom"/>
</dbReference>
<feature type="domain" description="TonB-dependent receptor-like beta-barrel" evidence="18">
    <location>
        <begin position="271"/>
        <end position="714"/>
    </location>
</feature>
<evidence type="ECO:0000256" key="11">
    <source>
        <dbReference type="ARBA" id="ARBA00023136"/>
    </source>
</evidence>
<feature type="region of interest" description="Disordered" evidence="17">
    <location>
        <begin position="524"/>
        <end position="546"/>
    </location>
</feature>
<dbReference type="RefSeq" id="WP_249043879.1">
    <property type="nucleotide sequence ID" value="NZ_JACHIB010000014.1"/>
</dbReference>
<keyword evidence="10 16" id="KW-0798">TonB box</keyword>
<evidence type="ECO:0000256" key="14">
    <source>
        <dbReference type="PROSITE-ProRule" id="PRU01360"/>
    </source>
</evidence>
<dbReference type="Proteomes" id="UP000541136">
    <property type="component" value="Unassembled WGS sequence"/>
</dbReference>
<evidence type="ECO:0000256" key="6">
    <source>
        <dbReference type="ARBA" id="ARBA00022692"/>
    </source>
</evidence>
<gene>
    <name evidence="20" type="ORF">HNR28_002483</name>
</gene>
<evidence type="ECO:0000256" key="4">
    <source>
        <dbReference type="ARBA" id="ARBA00022452"/>
    </source>
</evidence>
<proteinExistence type="inferred from homology"/>
<evidence type="ECO:0000256" key="10">
    <source>
        <dbReference type="ARBA" id="ARBA00023077"/>
    </source>
</evidence>
<dbReference type="InterPro" id="IPR039426">
    <property type="entry name" value="TonB-dep_rcpt-like"/>
</dbReference>
<dbReference type="SUPFAM" id="SSF56935">
    <property type="entry name" value="Porins"/>
    <property type="match status" value="1"/>
</dbReference>
<sequence length="745" mass="81426">MEDTLESRTGKLAGGLATALATPGLFLLPQAAQAQNTDPAQLSPIKVQGERPEPFLVKESASEKFTAPVLDTAKSLQIIPKELIQSQAATTLTDVLRNSPGITFGAGEGGNPLGDRPFIRGYDAQSSTFVDGMRDIGAASREVFNLEQVEVIKGADGAYAGRGGAGGSIDLISKTAKLRDFTDVSAGFGTAKYFRQTVDSNWQLGESTAFRLNAMNHSQDVDGRDAVDYKRWGVAPTISFGLGTPTRVSLSYYHMESDDTPDGGIPYTISPKGSSDPDFHRSPITSVDRDNFYGLDSDYRRTRNDMGTLLAEHDFSDRLTLRNRTRYTRGTQRYVWTQPDDSQGNVNKGMVWRRTNTRDSRVSTWANQTELQGEFQTGQLKHRFLTGLELSVEDARSDSLNVDRGNSKCPAGIGAAGNYTCTSLYDPNPGDPWVNPLNGGPKGTPTYTRTLTKSIYGFDTIEFNEHWQTTLGLRVDDYATHRDPTGGDRVDRHDTLFNYQLGLVYKPAPNGSIYVSYGTSSTPAGATMGEGSETQGLTPGRGGVGLNAADLAPEKNRTMELGTKWDVLDGRLGLTAAVFRVETTNARITLPDNTYAMAGDKRVDGFELGASGNITPEWQVYAGYTYLKSRIGDSGKNSAYEGNVFPNTPESSFSLWNTYDFTPQFTAGVGAYFVDKQYGNEANTVSIPSYWRFDAMASYRFSKTVDLQVNVNNLFNKTYYDKAYPSHYASIAPGRSAVATVNLHF</sequence>
<dbReference type="InterPro" id="IPR000531">
    <property type="entry name" value="Beta-barrel_TonB"/>
</dbReference>
<name>A0A7W9WPB9_CASDE</name>
<dbReference type="Pfam" id="PF07715">
    <property type="entry name" value="Plug"/>
    <property type="match status" value="1"/>
</dbReference>
<dbReference type="AlphaFoldDB" id="A0A7W9WPB9"/>
<dbReference type="InterPro" id="IPR010917">
    <property type="entry name" value="TonB_rcpt_CS"/>
</dbReference>
<evidence type="ECO:0000256" key="7">
    <source>
        <dbReference type="ARBA" id="ARBA00022729"/>
    </source>
</evidence>
<dbReference type="PANTHER" id="PTHR32552">
    <property type="entry name" value="FERRICHROME IRON RECEPTOR-RELATED"/>
    <property type="match status" value="1"/>
</dbReference>
<evidence type="ECO:0000256" key="5">
    <source>
        <dbReference type="ARBA" id="ARBA00022496"/>
    </source>
</evidence>
<evidence type="ECO:0000259" key="18">
    <source>
        <dbReference type="Pfam" id="PF00593"/>
    </source>
</evidence>